<keyword evidence="4" id="KW-1185">Reference proteome</keyword>
<keyword evidence="2" id="KW-1133">Transmembrane helix</keyword>
<feature type="transmembrane region" description="Helical" evidence="2">
    <location>
        <begin position="157"/>
        <end position="178"/>
    </location>
</feature>
<gene>
    <name evidence="3" type="ORF">Rsub_12306</name>
</gene>
<feature type="compositionally biased region" description="Pro residues" evidence="1">
    <location>
        <begin position="51"/>
        <end position="60"/>
    </location>
</feature>
<dbReference type="Proteomes" id="UP000247498">
    <property type="component" value="Unassembled WGS sequence"/>
</dbReference>
<protein>
    <submittedName>
        <fullName evidence="3">Uncharacterized protein</fullName>
    </submittedName>
</protein>
<proteinExistence type="predicted"/>
<evidence type="ECO:0000256" key="1">
    <source>
        <dbReference type="SAM" id="MobiDB-lite"/>
    </source>
</evidence>
<evidence type="ECO:0000313" key="3">
    <source>
        <dbReference type="EMBL" id="GBF99627.1"/>
    </source>
</evidence>
<feature type="compositionally biased region" description="Low complexity" evidence="1">
    <location>
        <begin position="40"/>
        <end position="50"/>
    </location>
</feature>
<feature type="region of interest" description="Disordered" evidence="1">
    <location>
        <begin position="96"/>
        <end position="120"/>
    </location>
</feature>
<keyword evidence="2" id="KW-0472">Membrane</keyword>
<dbReference type="EMBL" id="BDRX01000165">
    <property type="protein sequence ID" value="GBF99627.1"/>
    <property type="molecule type" value="Genomic_DNA"/>
</dbReference>
<comment type="caution">
    <text evidence="3">The sequence shown here is derived from an EMBL/GenBank/DDBJ whole genome shotgun (WGS) entry which is preliminary data.</text>
</comment>
<evidence type="ECO:0000313" key="4">
    <source>
        <dbReference type="Proteomes" id="UP000247498"/>
    </source>
</evidence>
<keyword evidence="2" id="KW-0812">Transmembrane</keyword>
<reference evidence="3 4" key="1">
    <citation type="journal article" date="2018" name="Sci. Rep.">
        <title>Raphidocelis subcapitata (=Pseudokirchneriella subcapitata) provides an insight into genome evolution and environmental adaptations in the Sphaeropleales.</title>
        <authorList>
            <person name="Suzuki S."/>
            <person name="Yamaguchi H."/>
            <person name="Nakajima N."/>
            <person name="Kawachi M."/>
        </authorList>
    </citation>
    <scope>NUCLEOTIDE SEQUENCE [LARGE SCALE GENOMIC DNA]</scope>
    <source>
        <strain evidence="3 4">NIES-35</strain>
    </source>
</reference>
<name>A0A2V0PQ59_9CHLO</name>
<sequence>MSSEAAGSSGGGGGGPPEQPAGPAPKGLGAGLKPKRKPAGAKAAAAEAKPAPVPRLPIPAAPRSEEGEEEEEVIEIDAVSRPYRGGRGGIELDLIGDDLDDAFGPGEDDEEGAWESASNASEEMRTLMAVIGKGAGAGGKAGEDGAVPLLEELFDRGTLLVCGSVLGACAAALVLLGLRASVRGAR</sequence>
<feature type="compositionally biased region" description="Acidic residues" evidence="1">
    <location>
        <begin position="96"/>
        <end position="113"/>
    </location>
</feature>
<feature type="region of interest" description="Disordered" evidence="1">
    <location>
        <begin position="1"/>
        <end position="77"/>
    </location>
</feature>
<organism evidence="3 4">
    <name type="scientific">Raphidocelis subcapitata</name>
    <dbReference type="NCBI Taxonomy" id="307507"/>
    <lineage>
        <taxon>Eukaryota</taxon>
        <taxon>Viridiplantae</taxon>
        <taxon>Chlorophyta</taxon>
        <taxon>core chlorophytes</taxon>
        <taxon>Chlorophyceae</taxon>
        <taxon>CS clade</taxon>
        <taxon>Sphaeropleales</taxon>
        <taxon>Selenastraceae</taxon>
        <taxon>Raphidocelis</taxon>
    </lineage>
</organism>
<evidence type="ECO:0000256" key="2">
    <source>
        <dbReference type="SAM" id="Phobius"/>
    </source>
</evidence>
<feature type="compositionally biased region" description="Acidic residues" evidence="1">
    <location>
        <begin position="66"/>
        <end position="75"/>
    </location>
</feature>
<accession>A0A2V0PQ59</accession>
<dbReference type="InParanoid" id="A0A2V0PQ59"/>
<dbReference type="AlphaFoldDB" id="A0A2V0PQ59"/>